<sequence length="57" mass="6558">MVPSCQLGPGPLVWCSCFHWEECKSCLRRIDDTDVTSLIALHMTEHCWVTMFLTESL</sequence>
<dbReference type="EMBL" id="GBXM01070613">
    <property type="protein sequence ID" value="JAH37964.1"/>
    <property type="molecule type" value="Transcribed_RNA"/>
</dbReference>
<organism evidence="1">
    <name type="scientific">Anguilla anguilla</name>
    <name type="common">European freshwater eel</name>
    <name type="synonym">Muraena anguilla</name>
    <dbReference type="NCBI Taxonomy" id="7936"/>
    <lineage>
        <taxon>Eukaryota</taxon>
        <taxon>Metazoa</taxon>
        <taxon>Chordata</taxon>
        <taxon>Craniata</taxon>
        <taxon>Vertebrata</taxon>
        <taxon>Euteleostomi</taxon>
        <taxon>Actinopterygii</taxon>
        <taxon>Neopterygii</taxon>
        <taxon>Teleostei</taxon>
        <taxon>Anguilliformes</taxon>
        <taxon>Anguillidae</taxon>
        <taxon>Anguilla</taxon>
    </lineage>
</organism>
<accession>A0A0E9S980</accession>
<reference evidence="1" key="1">
    <citation type="submission" date="2014-11" db="EMBL/GenBank/DDBJ databases">
        <authorList>
            <person name="Amaro Gonzalez C."/>
        </authorList>
    </citation>
    <scope>NUCLEOTIDE SEQUENCE</scope>
</reference>
<evidence type="ECO:0000313" key="1">
    <source>
        <dbReference type="EMBL" id="JAH37964.1"/>
    </source>
</evidence>
<protein>
    <submittedName>
        <fullName evidence="1">Uncharacterized protein</fullName>
    </submittedName>
</protein>
<reference evidence="1" key="2">
    <citation type="journal article" date="2015" name="Fish Shellfish Immunol.">
        <title>Early steps in the European eel (Anguilla anguilla)-Vibrio vulnificus interaction in the gills: Role of the RtxA13 toxin.</title>
        <authorList>
            <person name="Callol A."/>
            <person name="Pajuelo D."/>
            <person name="Ebbesson L."/>
            <person name="Teles M."/>
            <person name="MacKenzie S."/>
            <person name="Amaro C."/>
        </authorList>
    </citation>
    <scope>NUCLEOTIDE SEQUENCE</scope>
</reference>
<dbReference type="AlphaFoldDB" id="A0A0E9S980"/>
<proteinExistence type="predicted"/>
<name>A0A0E9S980_ANGAN</name>